<dbReference type="RefSeq" id="WP_068356662.1">
    <property type="nucleotide sequence ID" value="NZ_CP019337.1"/>
</dbReference>
<protein>
    <recommendedName>
        <fullName evidence="3">Carboxypeptidase-like regulatory domain-containing protein</fullName>
    </recommendedName>
</protein>
<evidence type="ECO:0008006" key="3">
    <source>
        <dbReference type="Google" id="ProtNLM"/>
    </source>
</evidence>
<dbReference type="SUPFAM" id="SSF49464">
    <property type="entry name" value="Carboxypeptidase regulatory domain-like"/>
    <property type="match status" value="1"/>
</dbReference>
<dbReference type="KEGG" id="prn:BW723_07480"/>
<comment type="caution">
    <text evidence="1">The sequence shown here is derived from an EMBL/GenBank/DDBJ whole genome shotgun (WGS) entry which is preliminary data.</text>
</comment>
<organism evidence="1 2">
    <name type="scientific">Polaribacter reichenbachii</name>
    <dbReference type="NCBI Taxonomy" id="996801"/>
    <lineage>
        <taxon>Bacteria</taxon>
        <taxon>Pseudomonadati</taxon>
        <taxon>Bacteroidota</taxon>
        <taxon>Flavobacteriia</taxon>
        <taxon>Flavobacteriales</taxon>
        <taxon>Flavobacteriaceae</taxon>
    </lineage>
</organism>
<name>A0A1B8U6E2_9FLAO</name>
<dbReference type="AlphaFoldDB" id="A0A1B8U6E2"/>
<dbReference type="Gene3D" id="2.60.40.1120">
    <property type="entry name" value="Carboxypeptidase-like, regulatory domain"/>
    <property type="match status" value="1"/>
</dbReference>
<reference evidence="2" key="1">
    <citation type="submission" date="2016-02" db="EMBL/GenBank/DDBJ databases">
        <title>Paenibacillus sp. LPB0068, isolated from Crassostrea gigas.</title>
        <authorList>
            <person name="Shin S.-K."/>
            <person name="Yi H."/>
        </authorList>
    </citation>
    <scope>NUCLEOTIDE SEQUENCE [LARGE SCALE GENOMIC DNA]</scope>
    <source>
        <strain evidence="2">KCTC 23969</strain>
    </source>
</reference>
<evidence type="ECO:0000313" key="2">
    <source>
        <dbReference type="Proteomes" id="UP000092612"/>
    </source>
</evidence>
<dbReference type="Proteomes" id="UP000092612">
    <property type="component" value="Unassembled WGS sequence"/>
</dbReference>
<sequence>MRNIFFILLVLFTISSFCQIEIKGTVYEKNTPLENVAIYLNNTMLGTTTNIDGTFSLPIKEGQYELIVSYLGYKKIIYPLNTSTYTKPLVFVLEEDQNILDEIIIQKTVYDEEWHYNLELFKKEFIGLTELSKDCQILNPEVLHFDFNGRENILTAYARKPLQIKNKGLGYLITYELESFIRKKNYVSYLGYSRYKELKGGKRKKKRWQKNRLKAYNGSVIHFFKSVMNNTFTEEGFIVNQFKRVPNPKRPSENTIKKARELIRLNNVKVYPQNIDQPKNALDSAFIVIKKARLPKFEDYLYKSKLSQNDIITQKNGLLYLSFDDNLSIVYTKEKEELAYITRNTFSKLREPLPQTSSLIPLKKGIIVDKNGLLIHPLDVFYEEYWSYEKFANSLPLDYESVLNKQ</sequence>
<evidence type="ECO:0000313" key="1">
    <source>
        <dbReference type="EMBL" id="OBY67444.1"/>
    </source>
</evidence>
<dbReference type="STRING" id="996801.BW723_07480"/>
<dbReference type="OrthoDB" id="1223654at2"/>
<accession>A0A1B8U6E2</accession>
<keyword evidence="2" id="KW-1185">Reference proteome</keyword>
<dbReference type="EMBL" id="LSFL01000004">
    <property type="protein sequence ID" value="OBY67444.1"/>
    <property type="molecule type" value="Genomic_DNA"/>
</dbReference>
<gene>
    <name evidence="1" type="ORF">LPB301_02010</name>
</gene>
<dbReference type="InterPro" id="IPR008969">
    <property type="entry name" value="CarboxyPept-like_regulatory"/>
</dbReference>
<proteinExistence type="predicted"/>
<dbReference type="Pfam" id="PF13715">
    <property type="entry name" value="CarbopepD_reg_2"/>
    <property type="match status" value="1"/>
</dbReference>